<organism evidence="2 3">
    <name type="scientific">Pendulispora rubella</name>
    <dbReference type="NCBI Taxonomy" id="2741070"/>
    <lineage>
        <taxon>Bacteria</taxon>
        <taxon>Pseudomonadati</taxon>
        <taxon>Myxococcota</taxon>
        <taxon>Myxococcia</taxon>
        <taxon>Myxococcales</taxon>
        <taxon>Sorangiineae</taxon>
        <taxon>Pendulisporaceae</taxon>
        <taxon>Pendulispora</taxon>
    </lineage>
</organism>
<evidence type="ECO:0000313" key="2">
    <source>
        <dbReference type="EMBL" id="WXB02794.1"/>
    </source>
</evidence>
<keyword evidence="1" id="KW-0732">Signal</keyword>
<accession>A0ABZ2KVT1</accession>
<feature type="signal peptide" evidence="1">
    <location>
        <begin position="1"/>
        <end position="24"/>
    </location>
</feature>
<reference evidence="2" key="1">
    <citation type="submission" date="2021-12" db="EMBL/GenBank/DDBJ databases">
        <title>Discovery of the Pendulisporaceae a myxobacterial family with distinct sporulation behavior and unique specialized metabolism.</title>
        <authorList>
            <person name="Garcia R."/>
            <person name="Popoff A."/>
            <person name="Bader C.D."/>
            <person name="Loehr J."/>
            <person name="Walesch S."/>
            <person name="Walt C."/>
            <person name="Boldt J."/>
            <person name="Bunk B."/>
            <person name="Haeckl F.J.F.P.J."/>
            <person name="Gunesch A.P."/>
            <person name="Birkelbach J."/>
            <person name="Nuebel U."/>
            <person name="Pietschmann T."/>
            <person name="Bach T."/>
            <person name="Mueller R."/>
        </authorList>
    </citation>
    <scope>NUCLEOTIDE SEQUENCE</scope>
    <source>
        <strain evidence="2">MSr11367</strain>
    </source>
</reference>
<proteinExistence type="predicted"/>
<gene>
    <name evidence="2" type="ORF">LVJ94_38515</name>
</gene>
<evidence type="ECO:0000256" key="1">
    <source>
        <dbReference type="SAM" id="SignalP"/>
    </source>
</evidence>
<evidence type="ECO:0000313" key="3">
    <source>
        <dbReference type="Proteomes" id="UP001374803"/>
    </source>
</evidence>
<name>A0ABZ2KVT1_9BACT</name>
<keyword evidence="3" id="KW-1185">Reference proteome</keyword>
<dbReference type="RefSeq" id="WP_394832420.1">
    <property type="nucleotide sequence ID" value="NZ_CP089929.1"/>
</dbReference>
<dbReference type="Proteomes" id="UP001374803">
    <property type="component" value="Chromosome"/>
</dbReference>
<feature type="chain" id="PRO_5045270304" evidence="1">
    <location>
        <begin position="25"/>
        <end position="308"/>
    </location>
</feature>
<sequence length="308" mass="34213">MRRSVSAIAALLALAALAAFPAHAAEDTVRFDEVVARMRDTIDRTDHAAWRPAFEAMCQRHGLDPNSAELFRDFVRLQSVFEATRDGGMWRVRWAVTNREPTSKAIWQSWQKETPPLQGAPSVTAECDEISALTAFLATKLEVRGVGLFWPTWNHTIAAWEPRPLLASAKDPARRKKPRILLPTTQVFQGCDDALDHTTFDPSHQGAVFEYTLLDVRPGTRMASSLATFLVEQLEAYNGASLDLLALLRLHRGKLLRSSVGDCADQRSRLAASISITAANERALTRYFAMELARSAGNAREMLAELAR</sequence>
<dbReference type="EMBL" id="CP089983">
    <property type="protein sequence ID" value="WXB02794.1"/>
    <property type="molecule type" value="Genomic_DNA"/>
</dbReference>
<protein>
    <submittedName>
        <fullName evidence="2">Uncharacterized protein</fullName>
    </submittedName>
</protein>